<evidence type="ECO:0008006" key="4">
    <source>
        <dbReference type="Google" id="ProtNLM"/>
    </source>
</evidence>
<evidence type="ECO:0000256" key="1">
    <source>
        <dbReference type="SAM" id="Phobius"/>
    </source>
</evidence>
<organism evidence="2 3">
    <name type="scientific">Psychrobacillus mangrovi</name>
    <dbReference type="NCBI Taxonomy" id="3117745"/>
    <lineage>
        <taxon>Bacteria</taxon>
        <taxon>Bacillati</taxon>
        <taxon>Bacillota</taxon>
        <taxon>Bacilli</taxon>
        <taxon>Bacillales</taxon>
        <taxon>Bacillaceae</taxon>
        <taxon>Psychrobacillus</taxon>
    </lineage>
</organism>
<evidence type="ECO:0000313" key="2">
    <source>
        <dbReference type="EMBL" id="MEI4770141.1"/>
    </source>
</evidence>
<feature type="transmembrane region" description="Helical" evidence="1">
    <location>
        <begin position="6"/>
        <end position="24"/>
    </location>
</feature>
<accession>A0ABU8F7Y0</accession>
<comment type="caution">
    <text evidence="2">The sequence shown here is derived from an EMBL/GenBank/DDBJ whole genome shotgun (WGS) entry which is preliminary data.</text>
</comment>
<dbReference type="EMBL" id="JBAWSY010000006">
    <property type="protein sequence ID" value="MEI4770141.1"/>
    <property type="molecule type" value="Genomic_DNA"/>
</dbReference>
<gene>
    <name evidence="2" type="ORF">WAX74_10880</name>
</gene>
<keyword evidence="1" id="KW-1133">Transmembrane helix</keyword>
<dbReference type="Proteomes" id="UP001364890">
    <property type="component" value="Unassembled WGS sequence"/>
</dbReference>
<sequence>MTVIMAFIPILLILLFSWFIRIGMKNLSKRIILTKGLAKGIILSYISVLFLAVVVYEFLPDNSEEVITLNELEKLENENQVFDEAFRKNEVSKLKNDFLVEEWTHEVEGDTLHVVTSNSDYLTAKVYVEWTDSKEQQVEGKVYRTNIFIYGMNMKDRIPFSKVKWEENQLIIEEPTKQEFKYYRFSNNLALFTINDILPSIESGRVQGETYVYLKVPKHINVVDEMGLQLY</sequence>
<keyword evidence="1" id="KW-0812">Transmembrane</keyword>
<dbReference type="RefSeq" id="WP_336497696.1">
    <property type="nucleotide sequence ID" value="NZ_JBAWSY010000006.1"/>
</dbReference>
<feature type="transmembrane region" description="Helical" evidence="1">
    <location>
        <begin position="36"/>
        <end position="59"/>
    </location>
</feature>
<proteinExistence type="predicted"/>
<name>A0ABU8F7Y0_9BACI</name>
<keyword evidence="3" id="KW-1185">Reference proteome</keyword>
<keyword evidence="1" id="KW-0472">Membrane</keyword>
<evidence type="ECO:0000313" key="3">
    <source>
        <dbReference type="Proteomes" id="UP001364890"/>
    </source>
</evidence>
<protein>
    <recommendedName>
        <fullName evidence="4">DUF4352 domain-containing protein</fullName>
    </recommendedName>
</protein>
<reference evidence="2 3" key="1">
    <citation type="submission" date="2024-01" db="EMBL/GenBank/DDBJ databases">
        <title>Seven novel Bacillus-like species.</title>
        <authorList>
            <person name="Liu G."/>
        </authorList>
    </citation>
    <scope>NUCLEOTIDE SEQUENCE [LARGE SCALE GENOMIC DNA]</scope>
    <source>
        <strain evidence="2 3">FJAT-51614</strain>
    </source>
</reference>